<dbReference type="InterPro" id="IPR037066">
    <property type="entry name" value="Plug_dom_sf"/>
</dbReference>
<dbReference type="NCBIfam" id="TIGR01782">
    <property type="entry name" value="TonB-Xanth-Caul"/>
    <property type="match status" value="1"/>
</dbReference>
<feature type="signal peptide" evidence="5">
    <location>
        <begin position="1"/>
        <end position="25"/>
    </location>
</feature>
<keyword evidence="5" id="KW-0732">Signal</keyword>
<dbReference type="Pfam" id="PF07715">
    <property type="entry name" value="Plug"/>
    <property type="match status" value="1"/>
</dbReference>
<keyword evidence="4" id="KW-0798">TonB box</keyword>
<feature type="domain" description="TonB-dependent receptor plug" evidence="7">
    <location>
        <begin position="69"/>
        <end position="179"/>
    </location>
</feature>
<accession>A0A975G0G8</accession>
<dbReference type="PANTHER" id="PTHR40980:SF3">
    <property type="entry name" value="TONB-DEPENDENT RECEPTOR-LIKE BETA-BARREL DOMAIN-CONTAINING PROTEIN"/>
    <property type="match status" value="1"/>
</dbReference>
<reference evidence="8" key="1">
    <citation type="submission" date="2021-04" db="EMBL/GenBank/DDBJ databases">
        <title>The complete genome sequence of Caulobacter sp. S6.</title>
        <authorList>
            <person name="Tang Y."/>
            <person name="Ouyang W."/>
            <person name="Liu Q."/>
            <person name="Huang B."/>
            <person name="Guo Z."/>
            <person name="Lei P."/>
        </authorList>
    </citation>
    <scope>NUCLEOTIDE SEQUENCE</scope>
    <source>
        <strain evidence="8">S6</strain>
    </source>
</reference>
<evidence type="ECO:0000313" key="9">
    <source>
        <dbReference type="Proteomes" id="UP000676409"/>
    </source>
</evidence>
<dbReference type="InterPro" id="IPR036942">
    <property type="entry name" value="Beta-barrel_TonB_sf"/>
</dbReference>
<evidence type="ECO:0000259" key="7">
    <source>
        <dbReference type="Pfam" id="PF07715"/>
    </source>
</evidence>
<proteinExistence type="inferred from homology"/>
<keyword evidence="9" id="KW-1185">Reference proteome</keyword>
<dbReference type="PROSITE" id="PS51318">
    <property type="entry name" value="TAT"/>
    <property type="match status" value="1"/>
</dbReference>
<dbReference type="InterPro" id="IPR006311">
    <property type="entry name" value="TAT_signal"/>
</dbReference>
<comment type="subcellular location">
    <subcellularLocation>
        <location evidence="1 4">Cell outer membrane</location>
    </subcellularLocation>
</comment>
<evidence type="ECO:0000256" key="5">
    <source>
        <dbReference type="SAM" id="SignalP"/>
    </source>
</evidence>
<sequence>MIAKSFSRRAGLLVGASAVAMTALALGLPAAAQTAASSAPAADAKKIDTVGEVVVTGQRAALRSAQTIKMKSTQIVDSITATDIGALPDRSVTEAIQRIPGVTITRTSDPRDADRISVEGSGVQIHGLSYVRSEFNGRDSFSAVKGRSLSFDDVPSELMAGVDVYKNPSAELIEGGIAGTVNLRTRLPFDQPGHLIGYAVDMSYGDLADSWKPTGSILLSDRWDTPIGQIGLLFDFADSNFESRTDTFSVDPFYVHNAANGNEIVAGKTVYVPGGFGYRSLIFDRERQGLDFAAQWRPKDNILVTAQHIRSAAYSSENEHAVGIDPSGSTSPAAGTSFTFNSAGIFQSGTFAGSAGGSTVSPDVLDERYNTTHSVTSDSSINIKWDVTDKLSLSADIQYVRATTKQIDFTLFDSLHGSLGAPTLDLTGSLPRASIPASNLLSDPANYYWDAAMDFHDRNEAEEWAERIDGSYNFDGDWLKSFRFGVRHTGKTATTRETPFNWGYVTQTWSGAGLALLNGQGPTAAGNSLPSAPMPLSNFFRGQIPLPDVFYAGTIDIMKNFAHASSLIEAAENRSASCCGPWSPFNGNYNSYTSSGGLSGVNYQREQTTAAYGLVNFGHDIDFGGRTFPLDGNVGLRVVNTEARGQGLGAFQSCQPDPNTPTTCSTFYTAAQQAFLSGGKSAVNGGRDYTNVLPSLNLRFVIAPKLYLRFAAAKSIVRPDFSQMLPSVNVSGSPGWLNGTTTCNKTSTVANAAANCLYDFTSYTGNPDLKPIRANTYDISLEWYFANTGSLSAVAFHKDIYNYITTATSDINITNNGVTEPVLATHPYNAGHGTVDGFEVAYQQYFDFLPGPLKGLGLQANYTYVDSEGAKNASADPFDPGQVAAANPGVKLPLEGLSKNSYNINGLYDYGPFSARLAYNWRERYLLTTDAANINIPAWTDDYGQLDGSVFYTFSQKLKVGVEFANLTNATTKILVSYPTTTNNPGFTGHNWVLADRRFTFVLRGQF</sequence>
<dbReference type="PANTHER" id="PTHR40980">
    <property type="entry name" value="PLUG DOMAIN-CONTAINING PROTEIN"/>
    <property type="match status" value="1"/>
</dbReference>
<evidence type="ECO:0000313" key="8">
    <source>
        <dbReference type="EMBL" id="QUD88268.1"/>
    </source>
</evidence>
<name>A0A975G0G8_9CAUL</name>
<gene>
    <name evidence="8" type="ORF">KCG34_25105</name>
</gene>
<organism evidence="8 9">
    <name type="scientific">Phenylobacterium montanum</name>
    <dbReference type="NCBI Taxonomy" id="2823693"/>
    <lineage>
        <taxon>Bacteria</taxon>
        <taxon>Pseudomonadati</taxon>
        <taxon>Pseudomonadota</taxon>
        <taxon>Alphaproteobacteria</taxon>
        <taxon>Caulobacterales</taxon>
        <taxon>Caulobacteraceae</taxon>
        <taxon>Phenylobacterium</taxon>
    </lineage>
</organism>
<dbReference type="Pfam" id="PF00593">
    <property type="entry name" value="TonB_dep_Rec_b-barrel"/>
    <property type="match status" value="1"/>
</dbReference>
<dbReference type="InterPro" id="IPR010104">
    <property type="entry name" value="TonB_rcpt_bac"/>
</dbReference>
<keyword evidence="8" id="KW-0675">Receptor</keyword>
<comment type="similarity">
    <text evidence="4">Belongs to the TonB-dependent receptor family.</text>
</comment>
<dbReference type="Gene3D" id="2.170.130.10">
    <property type="entry name" value="TonB-dependent receptor, plug domain"/>
    <property type="match status" value="1"/>
</dbReference>
<feature type="domain" description="TonB-dependent receptor-like beta-barrel" evidence="6">
    <location>
        <begin position="423"/>
        <end position="967"/>
    </location>
</feature>
<dbReference type="RefSeq" id="WP_211938319.1">
    <property type="nucleotide sequence ID" value="NZ_CP073078.1"/>
</dbReference>
<evidence type="ECO:0000256" key="4">
    <source>
        <dbReference type="RuleBase" id="RU003357"/>
    </source>
</evidence>
<evidence type="ECO:0000256" key="1">
    <source>
        <dbReference type="ARBA" id="ARBA00004442"/>
    </source>
</evidence>
<dbReference type="Gene3D" id="2.40.170.20">
    <property type="entry name" value="TonB-dependent receptor, beta-barrel domain"/>
    <property type="match status" value="1"/>
</dbReference>
<keyword evidence="3" id="KW-0998">Cell outer membrane</keyword>
<dbReference type="AlphaFoldDB" id="A0A975G0G8"/>
<dbReference type="Proteomes" id="UP000676409">
    <property type="component" value="Chromosome"/>
</dbReference>
<evidence type="ECO:0000259" key="6">
    <source>
        <dbReference type="Pfam" id="PF00593"/>
    </source>
</evidence>
<dbReference type="SUPFAM" id="SSF56935">
    <property type="entry name" value="Porins"/>
    <property type="match status" value="1"/>
</dbReference>
<dbReference type="InterPro" id="IPR012910">
    <property type="entry name" value="Plug_dom"/>
</dbReference>
<dbReference type="KEGG" id="caul:KCG34_25105"/>
<dbReference type="GO" id="GO:0009279">
    <property type="term" value="C:cell outer membrane"/>
    <property type="evidence" value="ECO:0007669"/>
    <property type="project" value="UniProtKB-SubCell"/>
</dbReference>
<feature type="chain" id="PRO_5037156839" evidence="5">
    <location>
        <begin position="26"/>
        <end position="1007"/>
    </location>
</feature>
<evidence type="ECO:0000256" key="3">
    <source>
        <dbReference type="ARBA" id="ARBA00023237"/>
    </source>
</evidence>
<keyword evidence="2 4" id="KW-0472">Membrane</keyword>
<evidence type="ECO:0000256" key="2">
    <source>
        <dbReference type="ARBA" id="ARBA00023136"/>
    </source>
</evidence>
<protein>
    <submittedName>
        <fullName evidence="8">TonB-dependent receptor</fullName>
    </submittedName>
</protein>
<dbReference type="InterPro" id="IPR000531">
    <property type="entry name" value="Beta-barrel_TonB"/>
</dbReference>
<dbReference type="EMBL" id="CP073078">
    <property type="protein sequence ID" value="QUD88268.1"/>
    <property type="molecule type" value="Genomic_DNA"/>
</dbReference>